<sequence length="223" mass="25888">MCESKFSDPSSFLYLDMLADILMRDTLEMEVDFNKKMEFIKEQEQKVLENAKNLISMDQMLGPINCSMLKLEMELHENETNLIEAEKAITRLEQTCPRSESNGCRTYPLARATYEDLLSLLVSAEKTAAQCTTIREEIEMYNQEASAKLPPKSVITKIIDYHNNILILLEKEIEKLQCEVTKVQREYEELNKKMEPSKLIAQCPCQQNNDFKPMVKCDVQLRM</sequence>
<organism evidence="2 3">
    <name type="scientific">Drosophila suzukii</name>
    <name type="common">Spotted-wing drosophila fruit fly</name>
    <dbReference type="NCBI Taxonomy" id="28584"/>
    <lineage>
        <taxon>Eukaryota</taxon>
        <taxon>Metazoa</taxon>
        <taxon>Ecdysozoa</taxon>
        <taxon>Arthropoda</taxon>
        <taxon>Hexapoda</taxon>
        <taxon>Insecta</taxon>
        <taxon>Pterygota</taxon>
        <taxon>Neoptera</taxon>
        <taxon>Endopterygota</taxon>
        <taxon>Diptera</taxon>
        <taxon>Brachycera</taxon>
        <taxon>Muscomorpha</taxon>
        <taxon>Ephydroidea</taxon>
        <taxon>Drosophilidae</taxon>
        <taxon>Drosophila</taxon>
        <taxon>Sophophora</taxon>
    </lineage>
</organism>
<keyword evidence="1" id="KW-0175">Coiled coil</keyword>
<keyword evidence="2" id="KW-1185">Reference proteome</keyword>
<proteinExistence type="predicted"/>
<feature type="coiled-coil region" evidence="1">
    <location>
        <begin position="124"/>
        <end position="193"/>
    </location>
</feature>
<protein>
    <submittedName>
        <fullName evidence="3">Optineurin</fullName>
    </submittedName>
</protein>
<evidence type="ECO:0000313" key="3">
    <source>
        <dbReference type="RefSeq" id="XP_065722830.2"/>
    </source>
</evidence>
<evidence type="ECO:0000313" key="2">
    <source>
        <dbReference type="Proteomes" id="UP001652628"/>
    </source>
</evidence>
<name>A0AB40DI15_DROSZ</name>
<gene>
    <name evidence="3" type="primary">LOC108014813</name>
</gene>
<dbReference type="GeneID" id="108014813"/>
<accession>A0AB40DI15</accession>
<feature type="coiled-coil region" evidence="1">
    <location>
        <begin position="68"/>
        <end position="95"/>
    </location>
</feature>
<dbReference type="Proteomes" id="UP001652628">
    <property type="component" value="Chromosome 3"/>
</dbReference>
<evidence type="ECO:0000256" key="1">
    <source>
        <dbReference type="SAM" id="Coils"/>
    </source>
</evidence>
<dbReference type="RefSeq" id="XP_065722830.2">
    <property type="nucleotide sequence ID" value="XM_065866758.2"/>
</dbReference>
<dbReference type="AlphaFoldDB" id="A0AB40DI15"/>
<reference evidence="3" key="1">
    <citation type="submission" date="2025-08" db="UniProtKB">
        <authorList>
            <consortium name="RefSeq"/>
        </authorList>
    </citation>
    <scope>IDENTIFICATION</scope>
</reference>